<comment type="caution">
    <text evidence="4">The sequence shown here is derived from an EMBL/GenBank/DDBJ whole genome shotgun (WGS) entry which is preliminary data.</text>
</comment>
<dbReference type="EMBL" id="LOMZ01000001">
    <property type="protein sequence ID" value="PLC12071.1"/>
    <property type="molecule type" value="Genomic_DNA"/>
</dbReference>
<evidence type="ECO:0000259" key="3">
    <source>
        <dbReference type="PROSITE" id="PS50043"/>
    </source>
</evidence>
<dbReference type="RefSeq" id="WP_101851737.1">
    <property type="nucleotide sequence ID" value="NZ_LOMZ01000001.1"/>
</dbReference>
<dbReference type="InterPro" id="IPR011990">
    <property type="entry name" value="TPR-like_helical_dom_sf"/>
</dbReference>
<reference evidence="4 5" key="1">
    <citation type="submission" date="2015-12" db="EMBL/GenBank/DDBJ databases">
        <authorList>
            <person name="Shamseldin A."/>
            <person name="Moawad H."/>
            <person name="Abd El-Rahim W.M."/>
            <person name="Sadowsky M.J."/>
        </authorList>
    </citation>
    <scope>NUCLEOTIDE SEQUENCE [LARGE SCALE GENOMIC DNA]</scope>
    <source>
        <strain evidence="4 5">S43</strain>
    </source>
</reference>
<dbReference type="SUPFAM" id="SSF52540">
    <property type="entry name" value="P-loop containing nucleoside triphosphate hydrolases"/>
    <property type="match status" value="1"/>
</dbReference>
<dbReference type="InterPro" id="IPR041664">
    <property type="entry name" value="AAA_16"/>
</dbReference>
<sequence length="943" mass="102135">MTAGPPHTDPGEELPLVGRAELVEQLLETLRTVRKGHVRTVVISGPPGSGKTAVLDLLIEHCRTAARGVRVLGATGDEWESRLALAGYSQLMRTTPLRPAGGDDGAPPPPSAPVAELTPDQVLNYATTLGTHLESLQTRGTVVVTVDDAHHLDEASLRVLAFVLRRMHGKRVLFVLTLDPTNATSVPAGVLDHLTGHRVLRLPLEPLSPRDVQDLARSRFGLDLGTTAAHGLARHTGGSPRQVEELLAELPPETWHSWFPHLPASSRVRSRVRSVLGGASPGLVAVAEAAAVLGPGTGVEEVRAVAGLDDALPALDEGHRAGLLSLTTAQAGSAVRFLEPGTREAVYELMVPSRRIALHRAAAATVRDEGERLGHLVSATPGADAELALRLEEHARRRALAGAWQDVATALFSASRLSDDERTRNDRLLRAVDALVGSGNIAEAETWTAAVDAMLPSPLRSSVLGYFSTVSGQNRSAQAQLEMAWRTSNVAQEPVEAARIAQRLVLHGLSSWDGPVITRWAETAMSLTEPATPAHVESLAIYGLGLYAQGRLREAEASYERAAEQADENAQKQRVQMGAGWLALRADDVESALGNLEAAAPTEFRGGSLRISLWSEAWLARTQLVLGDWDAAAATVSRASVRLESANMPLVRPLLYWTAAELWSMRGDWERARHYVSQAAVQPGTYRAMQVPAHLARARFHEARADYESALAALHPLTEIDPWTAQRVSFWPWQDSYVNALVMTDQLDRAEEFLEAFEAVPREREIPSDQARLAWARGRLLAAQGDPDAARERFEDALGRLRGLNRPYLRARISFAFGQSMRRAGKRRLASSVLRTARDLYDTLGAATYVERCDRELKATGLDPGAVPDPSDPVLAALGGPQVQLTAQEQAVAELVAGGATNKETARALFLAEKTVQYHLTRIYGKLGVRSRSELAARYRDPG</sequence>
<dbReference type="GO" id="GO:0004016">
    <property type="term" value="F:adenylate cyclase activity"/>
    <property type="evidence" value="ECO:0007669"/>
    <property type="project" value="TreeGrafter"/>
</dbReference>
<gene>
    <name evidence="4" type="ORF">AUQ48_07265</name>
</gene>
<dbReference type="PANTHER" id="PTHR16305">
    <property type="entry name" value="TESTICULAR SOLUBLE ADENYLYL CYCLASE"/>
    <property type="match status" value="1"/>
</dbReference>
<name>A0A2N4T1H1_9MICC</name>
<dbReference type="GO" id="GO:0006355">
    <property type="term" value="P:regulation of DNA-templated transcription"/>
    <property type="evidence" value="ECO:0007669"/>
    <property type="project" value="InterPro"/>
</dbReference>
<dbReference type="CDD" id="cd06170">
    <property type="entry name" value="LuxR_C_like"/>
    <property type="match status" value="1"/>
</dbReference>
<dbReference type="GO" id="GO:0003677">
    <property type="term" value="F:DNA binding"/>
    <property type="evidence" value="ECO:0007669"/>
    <property type="project" value="InterPro"/>
</dbReference>
<dbReference type="SMART" id="SM00421">
    <property type="entry name" value="HTH_LUXR"/>
    <property type="match status" value="1"/>
</dbReference>
<evidence type="ECO:0000256" key="2">
    <source>
        <dbReference type="ARBA" id="ARBA00022840"/>
    </source>
</evidence>
<dbReference type="InterPro" id="IPR000792">
    <property type="entry name" value="Tscrpt_reg_LuxR_C"/>
</dbReference>
<feature type="domain" description="HTH luxR-type" evidence="3">
    <location>
        <begin position="878"/>
        <end position="943"/>
    </location>
</feature>
<dbReference type="GO" id="GO:0005737">
    <property type="term" value="C:cytoplasm"/>
    <property type="evidence" value="ECO:0007669"/>
    <property type="project" value="TreeGrafter"/>
</dbReference>
<keyword evidence="1" id="KW-0547">Nucleotide-binding</keyword>
<dbReference type="InterPro" id="IPR016032">
    <property type="entry name" value="Sig_transdc_resp-reg_C-effctor"/>
</dbReference>
<accession>A0A2N4T1H1</accession>
<protein>
    <submittedName>
        <fullName evidence="4">LuxR family transcriptional regulator</fullName>
    </submittedName>
</protein>
<dbReference type="GO" id="GO:0005524">
    <property type="term" value="F:ATP binding"/>
    <property type="evidence" value="ECO:0007669"/>
    <property type="project" value="UniProtKB-KW"/>
</dbReference>
<dbReference type="AlphaFoldDB" id="A0A2N4T1H1"/>
<organism evidence="4 5">
    <name type="scientific">Kocuria flava</name>
    <dbReference type="NCBI Taxonomy" id="446860"/>
    <lineage>
        <taxon>Bacteria</taxon>
        <taxon>Bacillati</taxon>
        <taxon>Actinomycetota</taxon>
        <taxon>Actinomycetes</taxon>
        <taxon>Micrococcales</taxon>
        <taxon>Micrococcaceae</taxon>
        <taxon>Kocuria</taxon>
    </lineage>
</organism>
<dbReference type="Gene3D" id="1.10.10.10">
    <property type="entry name" value="Winged helix-like DNA-binding domain superfamily/Winged helix DNA-binding domain"/>
    <property type="match status" value="1"/>
</dbReference>
<keyword evidence="2" id="KW-0067">ATP-binding</keyword>
<dbReference type="InterPro" id="IPR036388">
    <property type="entry name" value="WH-like_DNA-bd_sf"/>
</dbReference>
<dbReference type="Pfam" id="PF00196">
    <property type="entry name" value="GerE"/>
    <property type="match status" value="1"/>
</dbReference>
<evidence type="ECO:0000313" key="4">
    <source>
        <dbReference type="EMBL" id="PLC12071.1"/>
    </source>
</evidence>
<dbReference type="PANTHER" id="PTHR16305:SF35">
    <property type="entry name" value="TRANSCRIPTIONAL ACTIVATOR DOMAIN"/>
    <property type="match status" value="1"/>
</dbReference>
<evidence type="ECO:0000256" key="1">
    <source>
        <dbReference type="ARBA" id="ARBA00022741"/>
    </source>
</evidence>
<dbReference type="Gene3D" id="3.40.50.300">
    <property type="entry name" value="P-loop containing nucleotide triphosphate hydrolases"/>
    <property type="match status" value="1"/>
</dbReference>
<dbReference type="InterPro" id="IPR027417">
    <property type="entry name" value="P-loop_NTPase"/>
</dbReference>
<evidence type="ECO:0000313" key="5">
    <source>
        <dbReference type="Proteomes" id="UP000234632"/>
    </source>
</evidence>
<dbReference type="Pfam" id="PF13191">
    <property type="entry name" value="AAA_16"/>
    <property type="match status" value="1"/>
</dbReference>
<dbReference type="Gene3D" id="1.25.40.10">
    <property type="entry name" value="Tetratricopeptide repeat domain"/>
    <property type="match status" value="1"/>
</dbReference>
<proteinExistence type="predicted"/>
<dbReference type="PRINTS" id="PR00038">
    <property type="entry name" value="HTHLUXR"/>
</dbReference>
<dbReference type="Proteomes" id="UP000234632">
    <property type="component" value="Unassembled WGS sequence"/>
</dbReference>
<dbReference type="SUPFAM" id="SSF48452">
    <property type="entry name" value="TPR-like"/>
    <property type="match status" value="2"/>
</dbReference>
<dbReference type="PROSITE" id="PS50043">
    <property type="entry name" value="HTH_LUXR_2"/>
    <property type="match status" value="1"/>
</dbReference>
<dbReference type="SUPFAM" id="SSF46894">
    <property type="entry name" value="C-terminal effector domain of the bipartite response regulators"/>
    <property type="match status" value="1"/>
</dbReference>